<dbReference type="InterPro" id="IPR011990">
    <property type="entry name" value="TPR-like_helical_dom_sf"/>
</dbReference>
<name>A0A1R0GXA8_9FUNG</name>
<dbReference type="PANTHER" id="PTHR19980">
    <property type="entry name" value="RNA CLEAVAGE STIMULATION FACTOR"/>
    <property type="match status" value="1"/>
</dbReference>
<comment type="subcellular location">
    <subcellularLocation>
        <location evidence="1">Nucleus</location>
    </subcellularLocation>
</comment>
<dbReference type="SUPFAM" id="SSF48452">
    <property type="entry name" value="TPR-like"/>
    <property type="match status" value="2"/>
</dbReference>
<keyword evidence="3" id="KW-0539">Nucleus</keyword>
<dbReference type="InterPro" id="IPR003107">
    <property type="entry name" value="HAT"/>
</dbReference>
<feature type="region of interest" description="Disordered" evidence="4">
    <location>
        <begin position="1033"/>
        <end position="1058"/>
    </location>
</feature>
<dbReference type="EMBL" id="LSSL01002406">
    <property type="protein sequence ID" value="OLY81488.1"/>
    <property type="molecule type" value="Genomic_DNA"/>
</dbReference>
<dbReference type="InterPro" id="IPR008847">
    <property type="entry name" value="Suf"/>
</dbReference>
<evidence type="ECO:0000313" key="6">
    <source>
        <dbReference type="EMBL" id="OLY81488.1"/>
    </source>
</evidence>
<accession>A0A1R0GXA8</accession>
<evidence type="ECO:0000256" key="2">
    <source>
        <dbReference type="ARBA" id="ARBA00022737"/>
    </source>
</evidence>
<dbReference type="SMART" id="SM00386">
    <property type="entry name" value="HAT"/>
    <property type="match status" value="7"/>
</dbReference>
<evidence type="ECO:0000259" key="5">
    <source>
        <dbReference type="Pfam" id="PF05843"/>
    </source>
</evidence>
<comment type="caution">
    <text evidence="6">The sequence shown here is derived from an EMBL/GenBank/DDBJ whole genome shotgun (WGS) entry which is preliminary data.</text>
</comment>
<dbReference type="OrthoDB" id="26282at2759"/>
<dbReference type="Gene3D" id="1.25.40.1040">
    <property type="match status" value="2"/>
</dbReference>
<dbReference type="GO" id="GO:0003729">
    <property type="term" value="F:mRNA binding"/>
    <property type="evidence" value="ECO:0007669"/>
    <property type="project" value="TreeGrafter"/>
</dbReference>
<dbReference type="GO" id="GO:0005634">
    <property type="term" value="C:nucleus"/>
    <property type="evidence" value="ECO:0007669"/>
    <property type="project" value="UniProtKB-SubCell"/>
</dbReference>
<dbReference type="InterPro" id="IPR045243">
    <property type="entry name" value="Rna14-like"/>
</dbReference>
<keyword evidence="2" id="KW-0677">Repeat</keyword>
<dbReference type="Proteomes" id="UP000187455">
    <property type="component" value="Unassembled WGS sequence"/>
</dbReference>
<dbReference type="GO" id="GO:0031124">
    <property type="term" value="P:mRNA 3'-end processing"/>
    <property type="evidence" value="ECO:0007669"/>
    <property type="project" value="InterPro"/>
</dbReference>
<organism evidence="6 7">
    <name type="scientific">Smittium mucronatum</name>
    <dbReference type="NCBI Taxonomy" id="133383"/>
    <lineage>
        <taxon>Eukaryota</taxon>
        <taxon>Fungi</taxon>
        <taxon>Fungi incertae sedis</taxon>
        <taxon>Zoopagomycota</taxon>
        <taxon>Kickxellomycotina</taxon>
        <taxon>Harpellomycetes</taxon>
        <taxon>Harpellales</taxon>
        <taxon>Legeriomycetaceae</taxon>
        <taxon>Smittium</taxon>
    </lineage>
</organism>
<dbReference type="Pfam" id="PF05843">
    <property type="entry name" value="Suf"/>
    <property type="match status" value="1"/>
</dbReference>
<evidence type="ECO:0000256" key="1">
    <source>
        <dbReference type="ARBA" id="ARBA00004123"/>
    </source>
</evidence>
<gene>
    <name evidence="6" type="ORF">AYI68_g4402</name>
</gene>
<evidence type="ECO:0000313" key="7">
    <source>
        <dbReference type="Proteomes" id="UP000187455"/>
    </source>
</evidence>
<dbReference type="PANTHER" id="PTHR19980:SF0">
    <property type="entry name" value="CLEAVAGE STIMULATION FACTOR SUBUNIT 3"/>
    <property type="match status" value="1"/>
</dbReference>
<evidence type="ECO:0000256" key="4">
    <source>
        <dbReference type="SAM" id="MobiDB-lite"/>
    </source>
</evidence>
<sequence length="1058" mass="121453">MSRMNGMLEDHLNKDSPITEKSFSPQKTANDSLNDPSKINGEDPQTFPPIDNISTAQVARSLINDEFKLIENKIHDSPYDQKAWIELITESKAIGEHTLIRSSYDRFLKQFPTSAVYWKEYLEFEYSLQNFPAVEKLFTLTIVQLYSIDLWMFYLDYVKQKNGYTLGSKIGMTSDQFKIIDESYSYCIKNFGIDRDSAQIWRSYIEFLEKTECFSAWEQSKKIESIRNLFHRAISIPLYQIELIWKEYDVFENNLNRLLAKKNLSDWSAIYMTARSALLESSKYIDSIKTHSPTDGLCVPILWTPSEKAYLSSWKKYISWEKTNPQSLESESELENRIVYIYDKSILSLRFYPEIWIESSQYLWKINRKKAAISKLNEAVNILPNDVHFQLAEFEELNNNCDECHQIFKKLLGNAETVLENKRKKIRESILKIENEIENLTTIGNKNSLVVTNDNEDDSPSISFSDKTFERSLLDDLGSNFKLDLNFEFKYNTSESKDENLSQAILHRRRKLEHLKTSIESQTQDSLLFERSLYSQIWIAYLRFSMRTQGIDGARIVFKSARSGLISNLTYHVFVASAMIEFHITKNPTIAGRLFELGLKYFGSEPKFVAEYMKYLINTNDGNNSRALFERSVTQKNPNNKPLWELFLNYEYQYGDLRTVYNLDLRYLDSFEKDSLVYRLINRYKFLDLNPMEKFSFGISEKEDEEEIPDDIEDSKPNLSNERQTSLLVKSQINQVPSENEVIVTAEELSGIKVGSIRNGKYLNRAILLSSVSGSKTFRPNISLWNNYKPPLNAGNSSAWNQNKPSNFDTGPLISNPQNFDEKNFTKPGMNLPVSNYESKIGRPSDSLYGSAENYFQIGDILSFLYHKTRSLSTLMLPALETNELLDTILNTPSIQLPETQSKLISTFSSTNNIYPPKSPSIGLNQPNNFLPRSHEGTSGISNQNYQHDPVDNKLGFLNVADQQGYAPAPPQNLQVIGKNSSYQTGLQYSSINPLASNNIFPEGSSGLINPIIDGKSNIGARQQGLQKENLTKRGINTDGQSNSSIQYQNANKRNRFG</sequence>
<feature type="domain" description="Suppressor of forked" evidence="5">
    <location>
        <begin position="67"/>
        <end position="694"/>
    </location>
</feature>
<dbReference type="STRING" id="133383.A0A1R0GXA8"/>
<keyword evidence="7" id="KW-1185">Reference proteome</keyword>
<protein>
    <submittedName>
        <fullName evidence="6">mRNA 3'-end-processing protein RNA14</fullName>
    </submittedName>
</protein>
<evidence type="ECO:0000256" key="3">
    <source>
        <dbReference type="ARBA" id="ARBA00023242"/>
    </source>
</evidence>
<feature type="compositionally biased region" description="Basic and acidic residues" evidence="4">
    <location>
        <begin position="8"/>
        <end position="18"/>
    </location>
</feature>
<dbReference type="AlphaFoldDB" id="A0A1R0GXA8"/>
<feature type="compositionally biased region" description="Polar residues" evidence="4">
    <location>
        <begin position="19"/>
        <end position="37"/>
    </location>
</feature>
<feature type="region of interest" description="Disordered" evidence="4">
    <location>
        <begin position="1"/>
        <end position="50"/>
    </location>
</feature>
<proteinExistence type="predicted"/>
<reference evidence="6 7" key="1">
    <citation type="journal article" date="2016" name="Mol. Biol. Evol.">
        <title>Genome-Wide Survey of Gut Fungi (Harpellales) Reveals the First Horizontally Transferred Ubiquitin Gene from a Mosquito Host.</title>
        <authorList>
            <person name="Wang Y."/>
            <person name="White M.M."/>
            <person name="Kvist S."/>
            <person name="Moncalvo J.M."/>
        </authorList>
    </citation>
    <scope>NUCLEOTIDE SEQUENCE [LARGE SCALE GENOMIC DNA]</scope>
    <source>
        <strain evidence="6 7">ALG-7-W6</strain>
    </source>
</reference>
<feature type="compositionally biased region" description="Polar residues" evidence="4">
    <location>
        <begin position="1038"/>
        <end position="1052"/>
    </location>
</feature>